<keyword evidence="5" id="KW-1185">Reference proteome</keyword>
<dbReference type="Gene3D" id="3.40.50.2000">
    <property type="entry name" value="Glycogen Phosphorylase B"/>
    <property type="match status" value="2"/>
</dbReference>
<evidence type="ECO:0000256" key="1">
    <source>
        <dbReference type="ARBA" id="ARBA00022676"/>
    </source>
</evidence>
<evidence type="ECO:0000256" key="2">
    <source>
        <dbReference type="ARBA" id="ARBA00022679"/>
    </source>
</evidence>
<evidence type="ECO:0000259" key="3">
    <source>
        <dbReference type="Pfam" id="PF13439"/>
    </source>
</evidence>
<dbReference type="Pfam" id="PF13439">
    <property type="entry name" value="Glyco_transf_4"/>
    <property type="match status" value="1"/>
</dbReference>
<organism evidence="4 5">
    <name type="scientific">Congregibacter brevis</name>
    <dbReference type="NCBI Taxonomy" id="3081201"/>
    <lineage>
        <taxon>Bacteria</taxon>
        <taxon>Pseudomonadati</taxon>
        <taxon>Pseudomonadota</taxon>
        <taxon>Gammaproteobacteria</taxon>
        <taxon>Cellvibrionales</taxon>
        <taxon>Halieaceae</taxon>
        <taxon>Congregibacter</taxon>
    </lineage>
</organism>
<keyword evidence="2 4" id="KW-0808">Transferase</keyword>
<feature type="domain" description="Glycosyltransferase subfamily 4-like N-terminal" evidence="3">
    <location>
        <begin position="20"/>
        <end position="174"/>
    </location>
</feature>
<reference evidence="4 5" key="1">
    <citation type="submission" date="2023-10" db="EMBL/GenBank/DDBJ databases">
        <title>Two novel species belonging to the OM43/NOR5 clade.</title>
        <authorList>
            <person name="Park M."/>
        </authorList>
    </citation>
    <scope>NUCLEOTIDE SEQUENCE [LARGE SCALE GENOMIC DNA]</scope>
    <source>
        <strain evidence="4 5">IMCC45268</strain>
    </source>
</reference>
<evidence type="ECO:0000313" key="5">
    <source>
        <dbReference type="Proteomes" id="UP001626549"/>
    </source>
</evidence>
<evidence type="ECO:0000313" key="4">
    <source>
        <dbReference type="EMBL" id="WOJ96926.1"/>
    </source>
</evidence>
<dbReference type="EMBL" id="CP136865">
    <property type="protein sequence ID" value="WOJ96926.1"/>
    <property type="molecule type" value="Genomic_DNA"/>
</dbReference>
<dbReference type="Proteomes" id="UP001626549">
    <property type="component" value="Chromosome"/>
</dbReference>
<dbReference type="PANTHER" id="PTHR12526:SF629">
    <property type="entry name" value="TEICHURONIC ACID BIOSYNTHESIS GLYCOSYLTRANSFERASE TUAH-RELATED"/>
    <property type="match status" value="1"/>
</dbReference>
<accession>A0ABZ0IBY8</accession>
<proteinExistence type="predicted"/>
<dbReference type="SUPFAM" id="SSF53756">
    <property type="entry name" value="UDP-Glycosyltransferase/glycogen phosphorylase"/>
    <property type="match status" value="1"/>
</dbReference>
<dbReference type="InterPro" id="IPR028098">
    <property type="entry name" value="Glyco_trans_4-like_N"/>
</dbReference>
<gene>
    <name evidence="4" type="ORF">R0137_17040</name>
</gene>
<dbReference type="EC" id="2.4.-.-" evidence="4"/>
<dbReference type="GO" id="GO:0016757">
    <property type="term" value="F:glycosyltransferase activity"/>
    <property type="evidence" value="ECO:0007669"/>
    <property type="project" value="UniProtKB-KW"/>
</dbReference>
<keyword evidence="1 4" id="KW-0328">Glycosyltransferase</keyword>
<protein>
    <submittedName>
        <fullName evidence="4">Glycosyltransferase family 4 protein</fullName>
        <ecNumber evidence="4">2.4.-.-</ecNumber>
    </submittedName>
</protein>
<dbReference type="PANTHER" id="PTHR12526">
    <property type="entry name" value="GLYCOSYLTRANSFERASE"/>
    <property type="match status" value="1"/>
</dbReference>
<dbReference type="RefSeq" id="WP_407327613.1">
    <property type="nucleotide sequence ID" value="NZ_CP136865.1"/>
</dbReference>
<dbReference type="Pfam" id="PF13692">
    <property type="entry name" value="Glyco_trans_1_4"/>
    <property type="match status" value="1"/>
</dbReference>
<sequence length="375" mass="42372">MRIAIFVMNTYVNDSRVIKQAESLATRYLVDVFCLNDGRFPTQENPSQNVRLLRNVSYSQHATPIVKKLRQGLAYLKYITSSLSALRKYDVAHCNDLETLPIGVAGKLLNRKLKVVYDAHEYETETLWMQNPLKKFLARALEKSLIGFADDVCVVSNGIADEYVRLYGIAKPKLVLNTPKLSSMQKTNLFREKFNIPNNATLFLYQGGLTNGRGIEILLESFARLNSSDSVIVFMGYGPLEGKIRQFVKGYANIYFHEAVSPDALLPYTGSADFGISFTEDSCLNHTFCLPNKFFEYIMAGVPVICSNLVEMRQMISIHRCGLVADTNDAEGFLDCIKRASTTDNEELVLNAMRARQSLNWEAQEKVLFKMYQGL</sequence>
<name>A0ABZ0IBY8_9GAMM</name>
<dbReference type="CDD" id="cd03801">
    <property type="entry name" value="GT4_PimA-like"/>
    <property type="match status" value="1"/>
</dbReference>